<dbReference type="EMBL" id="KN831955">
    <property type="protein sequence ID" value="KIO09180.1"/>
    <property type="molecule type" value="Genomic_DNA"/>
</dbReference>
<accession>A0A0C3P727</accession>
<feature type="region of interest" description="Disordered" evidence="1">
    <location>
        <begin position="1"/>
        <end position="30"/>
    </location>
</feature>
<keyword evidence="2" id="KW-0472">Membrane</keyword>
<evidence type="ECO:0000313" key="4">
    <source>
        <dbReference type="Proteomes" id="UP000054217"/>
    </source>
</evidence>
<evidence type="ECO:0000256" key="1">
    <source>
        <dbReference type="SAM" id="MobiDB-lite"/>
    </source>
</evidence>
<dbReference type="AlphaFoldDB" id="A0A0C3P727"/>
<dbReference type="Proteomes" id="UP000054217">
    <property type="component" value="Unassembled WGS sequence"/>
</dbReference>
<evidence type="ECO:0000313" key="3">
    <source>
        <dbReference type="EMBL" id="KIO09180.1"/>
    </source>
</evidence>
<keyword evidence="2" id="KW-0812">Transmembrane</keyword>
<gene>
    <name evidence="3" type="ORF">M404DRAFT_308363</name>
</gene>
<protein>
    <submittedName>
        <fullName evidence="3">Uncharacterized protein</fullName>
    </submittedName>
</protein>
<sequence>MRQRASSTPTKKSAAMFSHSPSTNSRKRSSKNFHAREHYIIHFLCVQAMSMFLPFIKERYRLFRRREFRQQGSPPATKLASDQDQLWVGMGSTCRFTDETSSGRRHSQFPARTAASHCGIGWTYSITGYHGCVGHRGTD</sequence>
<reference evidence="3 4" key="1">
    <citation type="submission" date="2014-04" db="EMBL/GenBank/DDBJ databases">
        <authorList>
            <consortium name="DOE Joint Genome Institute"/>
            <person name="Kuo A."/>
            <person name="Kohler A."/>
            <person name="Costa M.D."/>
            <person name="Nagy L.G."/>
            <person name="Floudas D."/>
            <person name="Copeland A."/>
            <person name="Barry K.W."/>
            <person name="Cichocki N."/>
            <person name="Veneault-Fourrey C."/>
            <person name="LaButti K."/>
            <person name="Lindquist E.A."/>
            <person name="Lipzen A."/>
            <person name="Lundell T."/>
            <person name="Morin E."/>
            <person name="Murat C."/>
            <person name="Sun H."/>
            <person name="Tunlid A."/>
            <person name="Henrissat B."/>
            <person name="Grigoriev I.V."/>
            <person name="Hibbett D.S."/>
            <person name="Martin F."/>
            <person name="Nordberg H.P."/>
            <person name="Cantor M.N."/>
            <person name="Hua S.X."/>
        </authorList>
    </citation>
    <scope>NUCLEOTIDE SEQUENCE [LARGE SCALE GENOMIC DNA]</scope>
    <source>
        <strain evidence="3 4">Marx 270</strain>
    </source>
</reference>
<feature type="transmembrane region" description="Helical" evidence="2">
    <location>
        <begin position="39"/>
        <end position="56"/>
    </location>
</feature>
<evidence type="ECO:0000256" key="2">
    <source>
        <dbReference type="SAM" id="Phobius"/>
    </source>
</evidence>
<reference evidence="4" key="2">
    <citation type="submission" date="2015-01" db="EMBL/GenBank/DDBJ databases">
        <title>Evolutionary Origins and Diversification of the Mycorrhizal Mutualists.</title>
        <authorList>
            <consortium name="DOE Joint Genome Institute"/>
            <consortium name="Mycorrhizal Genomics Consortium"/>
            <person name="Kohler A."/>
            <person name="Kuo A."/>
            <person name="Nagy L.G."/>
            <person name="Floudas D."/>
            <person name="Copeland A."/>
            <person name="Barry K.W."/>
            <person name="Cichocki N."/>
            <person name="Veneault-Fourrey C."/>
            <person name="LaButti K."/>
            <person name="Lindquist E.A."/>
            <person name="Lipzen A."/>
            <person name="Lundell T."/>
            <person name="Morin E."/>
            <person name="Murat C."/>
            <person name="Riley R."/>
            <person name="Ohm R."/>
            <person name="Sun H."/>
            <person name="Tunlid A."/>
            <person name="Henrissat B."/>
            <person name="Grigoriev I.V."/>
            <person name="Hibbett D.S."/>
            <person name="Martin F."/>
        </authorList>
    </citation>
    <scope>NUCLEOTIDE SEQUENCE [LARGE SCALE GENOMIC DNA]</scope>
    <source>
        <strain evidence="4">Marx 270</strain>
    </source>
</reference>
<feature type="compositionally biased region" description="Polar residues" evidence="1">
    <location>
        <begin position="1"/>
        <end position="11"/>
    </location>
</feature>
<organism evidence="3 4">
    <name type="scientific">Pisolithus tinctorius Marx 270</name>
    <dbReference type="NCBI Taxonomy" id="870435"/>
    <lineage>
        <taxon>Eukaryota</taxon>
        <taxon>Fungi</taxon>
        <taxon>Dikarya</taxon>
        <taxon>Basidiomycota</taxon>
        <taxon>Agaricomycotina</taxon>
        <taxon>Agaricomycetes</taxon>
        <taxon>Agaricomycetidae</taxon>
        <taxon>Boletales</taxon>
        <taxon>Sclerodermatineae</taxon>
        <taxon>Pisolithaceae</taxon>
        <taxon>Pisolithus</taxon>
    </lineage>
</organism>
<dbReference type="HOGENOM" id="CLU_1845900_0_0_1"/>
<dbReference type="InParanoid" id="A0A0C3P727"/>
<keyword evidence="4" id="KW-1185">Reference proteome</keyword>
<proteinExistence type="predicted"/>
<name>A0A0C3P727_PISTI</name>
<keyword evidence="2" id="KW-1133">Transmembrane helix</keyword>